<evidence type="ECO:0000313" key="2">
    <source>
        <dbReference type="EMBL" id="EGE08434.1"/>
    </source>
</evidence>
<dbReference type="InterPro" id="IPR000719">
    <property type="entry name" value="Prot_kinase_dom"/>
</dbReference>
<dbReference type="Gene3D" id="1.10.510.10">
    <property type="entry name" value="Transferase(Phosphotransferase) domain 1"/>
    <property type="match status" value="1"/>
</dbReference>
<dbReference type="Proteomes" id="UP000009169">
    <property type="component" value="Unassembled WGS sequence"/>
</dbReference>
<keyword evidence="2" id="KW-0418">Kinase</keyword>
<accession>F2Q2R6</accession>
<name>F2Q2R6_TRIEC</name>
<sequence length="209" mass="23593">MDIKRRPPGVHWVWGGGISFVYEVHPLIVVKHPRCPSLVECFLFTTDGTFLEYMRGMNDLARGVAFLESLKLAHGDLRPENILLDRNRLKISDFDCTSEFGTGFDTCPCSYRRPLNSEEADQGVPGTAVYGDQRIADDPYEHGSKVMELLQDMKFPELNANGDPLIDGIIDKCWRNRYCTLAGLTTLADILRKESTSEPRNYEATSTLE</sequence>
<evidence type="ECO:0000313" key="3">
    <source>
        <dbReference type="Proteomes" id="UP000009169"/>
    </source>
</evidence>
<feature type="domain" description="Protein kinase" evidence="1">
    <location>
        <begin position="1"/>
        <end position="209"/>
    </location>
</feature>
<dbReference type="eggNOG" id="KOG0612">
    <property type="taxonomic scope" value="Eukaryota"/>
</dbReference>
<dbReference type="SUPFAM" id="SSF56112">
    <property type="entry name" value="Protein kinase-like (PK-like)"/>
    <property type="match status" value="1"/>
</dbReference>
<organism evidence="2 3">
    <name type="scientific">Trichophyton equinum (strain ATCC MYA-4606 / CBS 127.97)</name>
    <name type="common">Horse ringworm fungus</name>
    <dbReference type="NCBI Taxonomy" id="559882"/>
    <lineage>
        <taxon>Eukaryota</taxon>
        <taxon>Fungi</taxon>
        <taxon>Dikarya</taxon>
        <taxon>Ascomycota</taxon>
        <taxon>Pezizomycotina</taxon>
        <taxon>Eurotiomycetes</taxon>
        <taxon>Eurotiomycetidae</taxon>
        <taxon>Onygenales</taxon>
        <taxon>Arthrodermataceae</taxon>
        <taxon>Trichophyton</taxon>
    </lineage>
</organism>
<dbReference type="GO" id="GO:0005524">
    <property type="term" value="F:ATP binding"/>
    <property type="evidence" value="ECO:0007669"/>
    <property type="project" value="InterPro"/>
</dbReference>
<keyword evidence="3" id="KW-1185">Reference proteome</keyword>
<gene>
    <name evidence="2" type="ORF">TEQG_07416</name>
</gene>
<protein>
    <submittedName>
        <fullName evidence="2">Serine/threonine protein kinase</fullName>
    </submittedName>
</protein>
<evidence type="ECO:0000259" key="1">
    <source>
        <dbReference type="PROSITE" id="PS50011"/>
    </source>
</evidence>
<dbReference type="AlphaFoldDB" id="F2Q2R6"/>
<proteinExistence type="predicted"/>
<dbReference type="EMBL" id="DS995779">
    <property type="protein sequence ID" value="EGE08434.1"/>
    <property type="molecule type" value="Genomic_DNA"/>
</dbReference>
<keyword evidence="2" id="KW-0808">Transferase</keyword>
<reference evidence="3" key="1">
    <citation type="journal article" date="2012" name="MBio">
        <title>Comparative genome analysis of Trichophyton rubrum and related dermatophytes reveals candidate genes involved in infection.</title>
        <authorList>
            <person name="Martinez D.A."/>
            <person name="Oliver B.G."/>
            <person name="Graeser Y."/>
            <person name="Goldberg J.M."/>
            <person name="Li W."/>
            <person name="Martinez-Rossi N.M."/>
            <person name="Monod M."/>
            <person name="Shelest E."/>
            <person name="Barton R.C."/>
            <person name="Birch E."/>
            <person name="Brakhage A.A."/>
            <person name="Chen Z."/>
            <person name="Gurr S.J."/>
            <person name="Heiman D."/>
            <person name="Heitman J."/>
            <person name="Kosti I."/>
            <person name="Rossi A."/>
            <person name="Saif S."/>
            <person name="Samalova M."/>
            <person name="Saunders C.W."/>
            <person name="Shea T."/>
            <person name="Summerbell R.C."/>
            <person name="Xu J."/>
            <person name="Young S."/>
            <person name="Zeng Q."/>
            <person name="Birren B.W."/>
            <person name="Cuomo C.A."/>
            <person name="White T.C."/>
        </authorList>
    </citation>
    <scope>NUCLEOTIDE SEQUENCE [LARGE SCALE GENOMIC DNA]</scope>
    <source>
        <strain evidence="3">ATCC MYA-4606 / CBS 127.97</strain>
    </source>
</reference>
<dbReference type="InterPro" id="IPR011009">
    <property type="entry name" value="Kinase-like_dom_sf"/>
</dbReference>
<dbReference type="VEuPathDB" id="FungiDB:TEQG_07416"/>
<dbReference type="GO" id="GO:0004674">
    <property type="term" value="F:protein serine/threonine kinase activity"/>
    <property type="evidence" value="ECO:0007669"/>
    <property type="project" value="UniProtKB-KW"/>
</dbReference>
<dbReference type="HOGENOM" id="CLU_1316240_0_0_1"/>
<dbReference type="Pfam" id="PF00069">
    <property type="entry name" value="Pkinase"/>
    <property type="match status" value="1"/>
</dbReference>
<dbReference type="PROSITE" id="PS50011">
    <property type="entry name" value="PROTEIN_KINASE_DOM"/>
    <property type="match status" value="1"/>
</dbReference>
<dbReference type="OrthoDB" id="4176464at2759"/>
<keyword evidence="2" id="KW-0723">Serine/threonine-protein kinase</keyword>